<reference evidence="3" key="1">
    <citation type="journal article" date="2019" name="Int. J. Syst. Evol. Microbiol.">
        <title>The Global Catalogue of Microorganisms (GCM) 10K type strain sequencing project: providing services to taxonomists for standard genome sequencing and annotation.</title>
        <authorList>
            <consortium name="The Broad Institute Genomics Platform"/>
            <consortium name="The Broad Institute Genome Sequencing Center for Infectious Disease"/>
            <person name="Wu L."/>
            <person name="Ma J."/>
        </authorList>
    </citation>
    <scope>NUCLEOTIDE SEQUENCE [LARGE SCALE GENOMIC DNA]</scope>
    <source>
        <strain evidence="3">CGMCC 4.7329</strain>
    </source>
</reference>
<evidence type="ECO:0000313" key="3">
    <source>
        <dbReference type="Proteomes" id="UP000658127"/>
    </source>
</evidence>
<dbReference type="Pfam" id="PF19690">
    <property type="entry name" value="DUF6191"/>
    <property type="match status" value="1"/>
</dbReference>
<gene>
    <name evidence="2" type="ORF">GCM10011610_51230</name>
</gene>
<evidence type="ECO:0000313" key="2">
    <source>
        <dbReference type="EMBL" id="GGN91211.1"/>
    </source>
</evidence>
<sequence>MEDAVECLLVAVIFAAAVIGLDQLGLWAERRGWIYWRKSRGTAGAGPGMLAVLDGLFNPASEHVVEERESKQLVRVEAGSGRELDLDTRTVYLRTVNPSPADESAGVGVRP</sequence>
<proteinExistence type="predicted"/>
<feature type="transmembrane region" description="Helical" evidence="1">
    <location>
        <begin position="6"/>
        <end position="28"/>
    </location>
</feature>
<protein>
    <submittedName>
        <fullName evidence="2">Uncharacterized protein</fullName>
    </submittedName>
</protein>
<dbReference type="Proteomes" id="UP000658127">
    <property type="component" value="Unassembled WGS sequence"/>
</dbReference>
<keyword evidence="1" id="KW-0812">Transmembrane</keyword>
<accession>A0ABQ2KV06</accession>
<dbReference type="InterPro" id="IPR045684">
    <property type="entry name" value="DUF6191"/>
</dbReference>
<keyword evidence="1" id="KW-1133">Transmembrane helix</keyword>
<evidence type="ECO:0000256" key="1">
    <source>
        <dbReference type="SAM" id="Phobius"/>
    </source>
</evidence>
<organism evidence="2 3">
    <name type="scientific">Nocardia rhizosphaerihabitans</name>
    <dbReference type="NCBI Taxonomy" id="1691570"/>
    <lineage>
        <taxon>Bacteria</taxon>
        <taxon>Bacillati</taxon>
        <taxon>Actinomycetota</taxon>
        <taxon>Actinomycetes</taxon>
        <taxon>Mycobacteriales</taxon>
        <taxon>Nocardiaceae</taxon>
        <taxon>Nocardia</taxon>
    </lineage>
</organism>
<comment type="caution">
    <text evidence="2">The sequence shown here is derived from an EMBL/GenBank/DDBJ whole genome shotgun (WGS) entry which is preliminary data.</text>
</comment>
<dbReference type="EMBL" id="BMNE01000006">
    <property type="protein sequence ID" value="GGN91211.1"/>
    <property type="molecule type" value="Genomic_DNA"/>
</dbReference>
<keyword evidence="3" id="KW-1185">Reference proteome</keyword>
<name>A0ABQ2KV06_9NOCA</name>
<keyword evidence="1" id="KW-0472">Membrane</keyword>